<evidence type="ECO:0000256" key="3">
    <source>
        <dbReference type="ARBA" id="ARBA00022729"/>
    </source>
</evidence>
<dbReference type="SUPFAM" id="SSF48452">
    <property type="entry name" value="TPR-like"/>
    <property type="match status" value="1"/>
</dbReference>
<protein>
    <submittedName>
        <fullName evidence="8">RagB/SusD family nutrient uptake outer membrane protein</fullName>
    </submittedName>
</protein>
<evidence type="ECO:0000256" key="2">
    <source>
        <dbReference type="ARBA" id="ARBA00006275"/>
    </source>
</evidence>
<dbReference type="InterPro" id="IPR012944">
    <property type="entry name" value="SusD_RagB_dom"/>
</dbReference>
<name>A0ABZ2YRA0_9BACT</name>
<evidence type="ECO:0000313" key="8">
    <source>
        <dbReference type="EMBL" id="WZN42321.1"/>
    </source>
</evidence>
<comment type="subcellular location">
    <subcellularLocation>
        <location evidence="1">Cell outer membrane</location>
    </subcellularLocation>
</comment>
<dbReference type="Proteomes" id="UP001485459">
    <property type="component" value="Chromosome"/>
</dbReference>
<feature type="domain" description="RagB/SusD" evidence="6">
    <location>
        <begin position="322"/>
        <end position="482"/>
    </location>
</feature>
<comment type="similarity">
    <text evidence="2">Belongs to the SusD family.</text>
</comment>
<evidence type="ECO:0000259" key="7">
    <source>
        <dbReference type="Pfam" id="PF14322"/>
    </source>
</evidence>
<keyword evidence="4" id="KW-0472">Membrane</keyword>
<evidence type="ECO:0000256" key="1">
    <source>
        <dbReference type="ARBA" id="ARBA00004442"/>
    </source>
</evidence>
<sequence>MTKPIIYFAAACLLTASGCKKFLKEDIYTEYDPAQFGNSVDGFEKVLNSAYAELQVTGYANRNDVYCYGEFCTDVMLQSGGGFEASAKEFITFTWNPTNDFFNSTWSKGFRAIRNSNVLLDNKDAATAVPAGKLKELVAEARFVRAAAYAYLYNFFGPVPLITTAKNIDPEMTRATDAAMTAFIIDELKAAAQDLPPKQALRGKATKGAALAILCKFYLNKKMWKECADAAQEIRELNQYGLFGNVDRLFAVENENNNEYIFVYPCLGQTGFGNIVMAHTFPPGYPIQSNWIIFGAQFRLYTNFVDSFEPGDERLKMILTEYTNTSGVTIQMNRSAGGQALNNARSFKFVPDPAGQSADMGNDIPVVRYADILLARAEALNERNGPTQESVDLVNEIRGRAKASKIELADYASKEQLRDFILAERAREFFGEGKRREDLIRAGKFISGAQARGMSAKDWQVLYPIPQREIEADKKLDQNDGYPK</sequence>
<dbReference type="Gene3D" id="1.25.40.390">
    <property type="match status" value="1"/>
</dbReference>
<keyword evidence="9" id="KW-1185">Reference proteome</keyword>
<accession>A0ABZ2YRA0</accession>
<dbReference type="InterPro" id="IPR033985">
    <property type="entry name" value="SusD-like_N"/>
</dbReference>
<proteinExistence type="inferred from homology"/>
<dbReference type="CDD" id="cd08977">
    <property type="entry name" value="SusD"/>
    <property type="match status" value="1"/>
</dbReference>
<feature type="domain" description="SusD-like N-terminal" evidence="7">
    <location>
        <begin position="43"/>
        <end position="219"/>
    </location>
</feature>
<evidence type="ECO:0000259" key="6">
    <source>
        <dbReference type="Pfam" id="PF07980"/>
    </source>
</evidence>
<evidence type="ECO:0000313" key="9">
    <source>
        <dbReference type="Proteomes" id="UP001485459"/>
    </source>
</evidence>
<evidence type="ECO:0000256" key="5">
    <source>
        <dbReference type="ARBA" id="ARBA00023237"/>
    </source>
</evidence>
<dbReference type="InterPro" id="IPR011990">
    <property type="entry name" value="TPR-like_helical_dom_sf"/>
</dbReference>
<dbReference type="PROSITE" id="PS51257">
    <property type="entry name" value="PROKAR_LIPOPROTEIN"/>
    <property type="match status" value="1"/>
</dbReference>
<dbReference type="Pfam" id="PF07980">
    <property type="entry name" value="SusD_RagB"/>
    <property type="match status" value="1"/>
</dbReference>
<dbReference type="EMBL" id="CP149822">
    <property type="protein sequence ID" value="WZN42321.1"/>
    <property type="molecule type" value="Genomic_DNA"/>
</dbReference>
<keyword evidence="3" id="KW-0732">Signal</keyword>
<organism evidence="8 9">
    <name type="scientific">Chitinophaga pollutisoli</name>
    <dbReference type="NCBI Taxonomy" id="3133966"/>
    <lineage>
        <taxon>Bacteria</taxon>
        <taxon>Pseudomonadati</taxon>
        <taxon>Bacteroidota</taxon>
        <taxon>Chitinophagia</taxon>
        <taxon>Chitinophagales</taxon>
        <taxon>Chitinophagaceae</taxon>
        <taxon>Chitinophaga</taxon>
    </lineage>
</organism>
<evidence type="ECO:0000256" key="4">
    <source>
        <dbReference type="ARBA" id="ARBA00023136"/>
    </source>
</evidence>
<reference evidence="9" key="1">
    <citation type="submission" date="2024-03" db="EMBL/GenBank/DDBJ databases">
        <title>Chitinophaga horti sp. nov., isolated from garden soil.</title>
        <authorList>
            <person name="Lee D.S."/>
            <person name="Han D.M."/>
            <person name="Baek J.H."/>
            <person name="Choi D.G."/>
            <person name="Jeon J.H."/>
            <person name="Jeon C.O."/>
        </authorList>
    </citation>
    <scope>NUCLEOTIDE SEQUENCE [LARGE SCALE GENOMIC DNA]</scope>
    <source>
        <strain evidence="9">GPA1</strain>
    </source>
</reference>
<dbReference type="RefSeq" id="WP_341837155.1">
    <property type="nucleotide sequence ID" value="NZ_CP149822.1"/>
</dbReference>
<keyword evidence="5" id="KW-0998">Cell outer membrane</keyword>
<dbReference type="Pfam" id="PF14322">
    <property type="entry name" value="SusD-like_3"/>
    <property type="match status" value="1"/>
</dbReference>
<gene>
    <name evidence="8" type="ORF">WJU16_04655</name>
</gene>